<dbReference type="Pfam" id="PF00368">
    <property type="entry name" value="HMG-CoA_red"/>
    <property type="match status" value="1"/>
</dbReference>
<dbReference type="EMBL" id="PJQL01000080">
    <property type="protein sequence ID" value="RCI00107.1"/>
    <property type="molecule type" value="Genomic_DNA"/>
</dbReference>
<evidence type="ECO:0000313" key="15">
    <source>
        <dbReference type="Proteomes" id="UP000252139"/>
    </source>
</evidence>
<dbReference type="EC" id="1.1.1.34" evidence="9"/>
<dbReference type="InterPro" id="IPR036871">
    <property type="entry name" value="PX_dom_sf"/>
</dbReference>
<dbReference type="SUPFAM" id="SSF55035">
    <property type="entry name" value="NAD-binding domain of HMG-CoA reductase"/>
    <property type="match status" value="1"/>
</dbReference>
<dbReference type="PROSITE" id="PS50065">
    <property type="entry name" value="HMG_COA_REDUCTASE_4"/>
    <property type="match status" value="1"/>
</dbReference>
<evidence type="ECO:0000256" key="7">
    <source>
        <dbReference type="ARBA" id="ARBA00023002"/>
    </source>
</evidence>
<dbReference type="CDD" id="cd09138">
    <property type="entry name" value="PLDc_vPLD1_2_yPLD_like_1"/>
    <property type="match status" value="1"/>
</dbReference>
<evidence type="ECO:0000256" key="3">
    <source>
        <dbReference type="ARBA" id="ARBA00022692"/>
    </source>
</evidence>
<feature type="region of interest" description="Disordered" evidence="10">
    <location>
        <begin position="1109"/>
        <end position="1137"/>
    </location>
</feature>
<dbReference type="Gene3D" id="3.30.1520.10">
    <property type="entry name" value="Phox-like domain"/>
    <property type="match status" value="1"/>
</dbReference>
<evidence type="ECO:0000256" key="4">
    <source>
        <dbReference type="ARBA" id="ARBA00022824"/>
    </source>
</evidence>
<dbReference type="Gene3D" id="3.30.870.10">
    <property type="entry name" value="Endonuclease Chain A"/>
    <property type="match status" value="2"/>
</dbReference>
<dbReference type="FunFam" id="3.30.70.420:FF:000001">
    <property type="entry name" value="3-hydroxy-3-methylglutaryl coenzyme A reductase"/>
    <property type="match status" value="1"/>
</dbReference>
<dbReference type="STRING" id="86630.A0A367KD51"/>
<dbReference type="PROSITE" id="PS00066">
    <property type="entry name" value="HMG_COA_REDUCTASE_1"/>
    <property type="match status" value="1"/>
</dbReference>
<dbReference type="Gene3D" id="1.10.3270.10">
    <property type="entry name" value="HMGR, N-terminal domain"/>
    <property type="match status" value="1"/>
</dbReference>
<dbReference type="InterPro" id="IPR023282">
    <property type="entry name" value="HMG_CoA_Rdtase_N"/>
</dbReference>
<dbReference type="CDD" id="cd09141">
    <property type="entry name" value="PLDc_vPLD1_2_yPLD_like_2"/>
    <property type="match status" value="1"/>
</dbReference>
<dbReference type="GO" id="GO:0006696">
    <property type="term" value="P:ergosterol biosynthetic process"/>
    <property type="evidence" value="ECO:0007669"/>
    <property type="project" value="TreeGrafter"/>
</dbReference>
<dbReference type="FunFam" id="1.10.3270.10:FF:000001">
    <property type="entry name" value="3-hydroxy-3-methylglutaryl coenzyme A reductase"/>
    <property type="match status" value="1"/>
</dbReference>
<dbReference type="PANTHER" id="PTHR10572:SF24">
    <property type="entry name" value="3-HYDROXY-3-METHYLGLUTARYL-COENZYME A REDUCTASE"/>
    <property type="match status" value="1"/>
</dbReference>
<dbReference type="InterPro" id="IPR001736">
    <property type="entry name" value="PLipase_D/transphosphatidylase"/>
</dbReference>
<evidence type="ECO:0000256" key="1">
    <source>
        <dbReference type="ARBA" id="ARBA00004477"/>
    </source>
</evidence>
<dbReference type="InterPro" id="IPR023076">
    <property type="entry name" value="HMG_CoA_Rdtase_CS"/>
</dbReference>
<comment type="caution">
    <text evidence="14">The sequence shown here is derived from an EMBL/GenBank/DDBJ whole genome shotgun (WGS) entry which is preliminary data.</text>
</comment>
<feature type="region of interest" description="Disordered" evidence="10">
    <location>
        <begin position="818"/>
        <end position="843"/>
    </location>
</feature>
<keyword evidence="7 9" id="KW-0560">Oxidoreductase</keyword>
<feature type="domain" description="PX" evidence="13">
    <location>
        <begin position="161"/>
        <end position="293"/>
    </location>
</feature>
<dbReference type="SUPFAM" id="SSF56542">
    <property type="entry name" value="Substrate-binding domain of HMG-CoA reductase"/>
    <property type="match status" value="1"/>
</dbReference>
<keyword evidence="5 9" id="KW-0521">NADP</keyword>
<accession>A0A367KD51</accession>
<comment type="pathway">
    <text evidence="9">Metabolic intermediate biosynthesis; (R)-mevalonate biosynthesis; (R)-mevalonate from acetyl-CoA: step 3/3.</text>
</comment>
<dbReference type="InterPro" id="IPR009029">
    <property type="entry name" value="HMG_CoA_Rdtase_sub-bd_dom_sf"/>
</dbReference>
<dbReference type="PROSITE" id="PS01192">
    <property type="entry name" value="HMG_COA_REDUCTASE_3"/>
    <property type="match status" value="1"/>
</dbReference>
<evidence type="ECO:0000256" key="2">
    <source>
        <dbReference type="ARBA" id="ARBA00007661"/>
    </source>
</evidence>
<dbReference type="PROSITE" id="PS00318">
    <property type="entry name" value="HMG_COA_REDUCTASE_2"/>
    <property type="match status" value="1"/>
</dbReference>
<dbReference type="Pfam" id="PF13091">
    <property type="entry name" value="PLDc_2"/>
    <property type="match status" value="1"/>
</dbReference>
<dbReference type="PROSITE" id="PS50003">
    <property type="entry name" value="PH_DOMAIN"/>
    <property type="match status" value="1"/>
</dbReference>
<dbReference type="SMART" id="SM00233">
    <property type="entry name" value="PH"/>
    <property type="match status" value="1"/>
</dbReference>
<dbReference type="CDD" id="cd01254">
    <property type="entry name" value="PH_PLD"/>
    <property type="match status" value="1"/>
</dbReference>
<evidence type="ECO:0000256" key="10">
    <source>
        <dbReference type="SAM" id="MobiDB-lite"/>
    </source>
</evidence>
<keyword evidence="3" id="KW-0812">Transmembrane</keyword>
<dbReference type="GO" id="GO:0005778">
    <property type="term" value="C:peroxisomal membrane"/>
    <property type="evidence" value="ECO:0007669"/>
    <property type="project" value="TreeGrafter"/>
</dbReference>
<dbReference type="InterPro" id="IPR001683">
    <property type="entry name" value="PX_dom"/>
</dbReference>
<comment type="catalytic activity">
    <reaction evidence="9">
        <text>(R)-mevalonate + 2 NADP(+) + CoA = (3S)-3-hydroxy-3-methylglutaryl-CoA + 2 NADPH + 2 H(+)</text>
        <dbReference type="Rhea" id="RHEA:15989"/>
        <dbReference type="ChEBI" id="CHEBI:15378"/>
        <dbReference type="ChEBI" id="CHEBI:36464"/>
        <dbReference type="ChEBI" id="CHEBI:43074"/>
        <dbReference type="ChEBI" id="CHEBI:57287"/>
        <dbReference type="ChEBI" id="CHEBI:57783"/>
        <dbReference type="ChEBI" id="CHEBI:58349"/>
        <dbReference type="EC" id="1.1.1.34"/>
    </reaction>
</comment>
<name>A0A367KD51_RHIAZ</name>
<feature type="compositionally biased region" description="Basic residues" evidence="10">
    <location>
        <begin position="1122"/>
        <end position="1136"/>
    </location>
</feature>
<dbReference type="GO" id="GO:0008299">
    <property type="term" value="P:isoprenoid biosynthetic process"/>
    <property type="evidence" value="ECO:0007669"/>
    <property type="project" value="InterPro"/>
</dbReference>
<evidence type="ECO:0000256" key="5">
    <source>
        <dbReference type="ARBA" id="ARBA00022857"/>
    </source>
</evidence>
<comment type="subcellular location">
    <subcellularLocation>
        <location evidence="1 9">Endoplasmic reticulum membrane</location>
        <topology evidence="1 9">Multi-pass membrane protein</topology>
    </subcellularLocation>
</comment>
<feature type="domain" description="PH" evidence="11">
    <location>
        <begin position="299"/>
        <end position="406"/>
    </location>
</feature>
<protein>
    <recommendedName>
        <fullName evidence="9">3-hydroxy-3-methylglutaryl coenzyme A reductase</fullName>
        <shortName evidence="9">HMG-CoA reductase</shortName>
        <ecNumber evidence="9">1.1.1.34</ecNumber>
    </recommendedName>
</protein>
<sequence length="1588" mass="179671">MAYISQIAADTDDLNNGRWHTLLRKMSVIATPEQSITGTTETLEKSIVEEVNLPTVEECLDQEDYETAISYFETDSNTLTDHRSSSSIYPSDNTNKVKQRWMRSFEKIRMINHFKSAPSSGTGVISKLPLAPYYPAAFIPLYLTLLSKDEHGRKPPPILFDALSCAITDSIIDQNTSHRLWTFRIELQYGEVKWVIHRTIIEFYNLHLTLKFKHISGLISEPPPSFPSQLAHLTNAALTSMRIVREEEDDRWQDVALKRRDDLEFYLKELIEKAAVTVNYELCEFLELSAISITKDMGWKGKEGYLEYSTAPISFRLGLPWQQKWQKEWLILRDSYLAFCNDIGSTSVTDVLLFDRHLKVRLKGQGSTTFGSVHFIISNSTRKIEIKSPPSRYTDEWLESLERAQKESPWAMNQRFGSFAPLREHAKAKWFVDGRDYYEAVIHAIISAKSEIYIEDWWLYLRRPPKGNEEFRLDRLLKRKACEGIMIYIVLYKNVSVALPLDSQYTKDWMQTVHPNIIVQRHANLTSSPFWAHHEKILVIDNRLAFVGGLDLCFGRYDTQAHELTDYDSTDISWEVFPGQDYSNPRIKDFQKVSQYGTELIDKTTTPRMPWHDIHTAMVGSPARDVARHFVQRWNFIKANRAKDRDDIPFLLPKGEYVATRDETKFKGTCKVQVLRSSAEWSQGIVREYSIYNAYMECIFKAKHFIYIENQFFITTTSPDDKLIKNKIGQAIVERIKRAHKEKQKFRVIVVIPSAPGFEGDFVQVDRRSMPLRSVAQYQYRSICRGKYSIFEQLKKDNIPIHEYIGFYSLRNWGKIKRPSSSPSAFLDGKRKRRTRSRSNTVTDEPNVNIQQNLYYADDGRMDYVTEQVYIHSKLMIVDDRIVICGSANLNDRSQLGNRDSEIAVIIEDTDTMDSKMNGEPYKASSYALTLRMQLFKEHLGLLDTSASDTFDHRRKENRIVMDPLDDEFYFNVWNKIAEKNTLIYRELFKCVPDDTGKFYPVLIKICIESFFSCKFILSSNIVSLYLTQLVSYRDISPNHGNIQLKKMLKSFESLFDIYTVYVQHPVISKWLAFVLFLSLFLNTYLLNITKQQQQQQQLKQEQQQQKVVAEPVSTDTPQKPVTKKPVKPKRKHHHHSDIVRPVEEILGLLATPDALSDEEIISIVQAGKLAPYALEKVLGDFERAVIIRRALISRASLTKTLEHSLLPVANYHYDKVMGACCENVIGYMPIPVGVAGPMNIDGELIHIPMATTEGCLVASAARGCKAINAGGGAITIVTADGMTRAPCVEFPSITRAAECKQWIEHEGKDIVAEAFNSTSRFARVKKLKVAIAGRLVYIRFSTTTGDAMGMNMISKGCEKALSKIEEYFPDMQIVSLSGNFCTDKKPAAVNWIEGRGKSVVAEAVIPGPAVEKILKTTVSALVELNISKNLVGSAMAGSVGGFNAHAANILTAIYLATGQDPAQNVESSNCMTLMKAINDEKDLYISCTMPCIEVGTIGGGTILPPQQAMLDMLGVRGPHPTEPGANARRLAGIICAAVMAGELSLCAALAAGHLVKAHMAHNRNTQPISATPPATPAEPVPGSCIRS</sequence>
<dbReference type="InterPro" id="IPR002202">
    <property type="entry name" value="HMG_CoA_Rdtase"/>
</dbReference>
<evidence type="ECO:0000256" key="9">
    <source>
        <dbReference type="RuleBase" id="RU361219"/>
    </source>
</evidence>
<dbReference type="SUPFAM" id="SSF64268">
    <property type="entry name" value="PX domain"/>
    <property type="match status" value="1"/>
</dbReference>
<dbReference type="PANTHER" id="PTHR10572">
    <property type="entry name" value="3-HYDROXY-3-METHYLGLUTARYL-COENZYME A REDUCTASE"/>
    <property type="match status" value="1"/>
</dbReference>
<reference evidence="14 15" key="1">
    <citation type="journal article" date="2018" name="G3 (Bethesda)">
        <title>Phylogenetic and Phylogenomic Definition of Rhizopus Species.</title>
        <authorList>
            <person name="Gryganskyi A.P."/>
            <person name="Golan J."/>
            <person name="Dolatabadi S."/>
            <person name="Mondo S."/>
            <person name="Robb S."/>
            <person name="Idnurm A."/>
            <person name="Muszewska A."/>
            <person name="Steczkiewicz K."/>
            <person name="Masonjones S."/>
            <person name="Liao H.L."/>
            <person name="Gajdeczka M.T."/>
            <person name="Anike F."/>
            <person name="Vuek A."/>
            <person name="Anishchenko I.M."/>
            <person name="Voigt K."/>
            <person name="de Hoog G.S."/>
            <person name="Smith M.E."/>
            <person name="Heitman J."/>
            <person name="Vilgalys R."/>
            <person name="Stajich J.E."/>
        </authorList>
    </citation>
    <scope>NUCLEOTIDE SEQUENCE [LARGE SCALE GENOMIC DNA]</scope>
    <source>
        <strain evidence="14 15">CBS 357.93</strain>
    </source>
</reference>
<dbReference type="Pfam" id="PF00614">
    <property type="entry name" value="PLDc"/>
    <property type="match status" value="1"/>
</dbReference>
<dbReference type="PRINTS" id="PR00071">
    <property type="entry name" value="HMGCOARDTASE"/>
</dbReference>
<dbReference type="CDD" id="cd00643">
    <property type="entry name" value="HMG-CoA_reductase_classI"/>
    <property type="match status" value="1"/>
</dbReference>
<dbReference type="GO" id="GO:0015936">
    <property type="term" value="P:coenzyme A metabolic process"/>
    <property type="evidence" value="ECO:0007669"/>
    <property type="project" value="InterPro"/>
</dbReference>
<feature type="region of interest" description="Disordered" evidence="10">
    <location>
        <begin position="1566"/>
        <end position="1588"/>
    </location>
</feature>
<keyword evidence="8" id="KW-0472">Membrane</keyword>
<dbReference type="Pfam" id="PF00787">
    <property type="entry name" value="PX"/>
    <property type="match status" value="1"/>
</dbReference>
<dbReference type="InterPro" id="IPR001849">
    <property type="entry name" value="PH_domain"/>
</dbReference>
<evidence type="ECO:0000256" key="6">
    <source>
        <dbReference type="ARBA" id="ARBA00022989"/>
    </source>
</evidence>
<dbReference type="SMART" id="SM00155">
    <property type="entry name" value="PLDc"/>
    <property type="match status" value="2"/>
</dbReference>
<organism evidence="14 15">
    <name type="scientific">Rhizopus azygosporus</name>
    <name type="common">Rhizopus microsporus var. azygosporus</name>
    <dbReference type="NCBI Taxonomy" id="86630"/>
    <lineage>
        <taxon>Eukaryota</taxon>
        <taxon>Fungi</taxon>
        <taxon>Fungi incertae sedis</taxon>
        <taxon>Mucoromycota</taxon>
        <taxon>Mucoromycotina</taxon>
        <taxon>Mucoromycetes</taxon>
        <taxon>Mucorales</taxon>
        <taxon>Mucorineae</taxon>
        <taxon>Rhizopodaceae</taxon>
        <taxon>Rhizopus</taxon>
    </lineage>
</organism>
<dbReference type="Gene3D" id="3.30.70.420">
    <property type="entry name" value="Hydroxymethylglutaryl-CoA reductase, class I/II, NAD/NADP-binding domain"/>
    <property type="match status" value="1"/>
</dbReference>
<dbReference type="InterPro" id="IPR004554">
    <property type="entry name" value="HMG_CoA_Rdtase_eu_arc"/>
</dbReference>
<dbReference type="SUPFAM" id="SSF56024">
    <property type="entry name" value="Phospholipase D/nuclease"/>
    <property type="match status" value="2"/>
</dbReference>
<dbReference type="InterPro" id="IPR025202">
    <property type="entry name" value="PLD-like_dom"/>
</dbReference>
<evidence type="ECO:0000256" key="8">
    <source>
        <dbReference type="ARBA" id="ARBA00023136"/>
    </source>
</evidence>
<dbReference type="GO" id="GO:0004420">
    <property type="term" value="F:hydroxymethylglutaryl-CoA reductase (NADPH) activity"/>
    <property type="evidence" value="ECO:0007669"/>
    <property type="project" value="UniProtKB-EC"/>
</dbReference>
<dbReference type="PROSITE" id="PS50195">
    <property type="entry name" value="PX"/>
    <property type="match status" value="1"/>
</dbReference>
<dbReference type="InterPro" id="IPR009023">
    <property type="entry name" value="HMG_CoA_Rdtase_NAD(P)-bd_sf"/>
</dbReference>
<keyword evidence="4 9" id="KW-0256">Endoplasmic reticulum</keyword>
<keyword evidence="15" id="KW-1185">Reference proteome</keyword>
<dbReference type="NCBIfam" id="TIGR00533">
    <property type="entry name" value="HMG_CoA_R_NADP"/>
    <property type="match status" value="1"/>
</dbReference>
<feature type="domain" description="PLD phosphodiesterase" evidence="12">
    <location>
        <begin position="867"/>
        <end position="894"/>
    </location>
</feature>
<evidence type="ECO:0000259" key="13">
    <source>
        <dbReference type="PROSITE" id="PS50195"/>
    </source>
</evidence>
<comment type="similarity">
    <text evidence="2 9">Belongs to the HMG-CoA reductase family.</text>
</comment>
<dbReference type="OrthoDB" id="14911at2759"/>
<dbReference type="GO" id="GO:0005789">
    <property type="term" value="C:endoplasmic reticulum membrane"/>
    <property type="evidence" value="ECO:0007669"/>
    <property type="project" value="UniProtKB-SubCell"/>
</dbReference>
<dbReference type="SUPFAM" id="SSF50729">
    <property type="entry name" value="PH domain-like"/>
    <property type="match status" value="1"/>
</dbReference>
<dbReference type="FunFam" id="3.90.770.10:FF:000001">
    <property type="entry name" value="3-hydroxy-3-methylglutaryl coenzyme A reductase"/>
    <property type="match status" value="1"/>
</dbReference>
<dbReference type="Proteomes" id="UP000252139">
    <property type="component" value="Unassembled WGS sequence"/>
</dbReference>
<evidence type="ECO:0000259" key="12">
    <source>
        <dbReference type="PROSITE" id="PS50035"/>
    </source>
</evidence>
<evidence type="ECO:0000259" key="11">
    <source>
        <dbReference type="PROSITE" id="PS50003"/>
    </source>
</evidence>
<dbReference type="InterPro" id="IPR023074">
    <property type="entry name" value="HMG_CoA_Rdtase_cat_sf"/>
</dbReference>
<dbReference type="Gene3D" id="3.90.770.10">
    <property type="entry name" value="3-hydroxy-3-methylglutaryl-coenzyme A Reductase, Chain A, domain 2"/>
    <property type="match status" value="1"/>
</dbReference>
<dbReference type="PROSITE" id="PS50035">
    <property type="entry name" value="PLD"/>
    <property type="match status" value="2"/>
</dbReference>
<keyword evidence="6" id="KW-1133">Transmembrane helix</keyword>
<evidence type="ECO:0000313" key="14">
    <source>
        <dbReference type="EMBL" id="RCI00107.1"/>
    </source>
</evidence>
<gene>
    <name evidence="14" type="primary">SPO14_7</name>
    <name evidence="14" type="ORF">CU097_014777</name>
</gene>
<proteinExistence type="inferred from homology"/>
<feature type="domain" description="PLD phosphodiesterase" evidence="12">
    <location>
        <begin position="529"/>
        <end position="556"/>
    </location>
</feature>
<dbReference type="GO" id="GO:0035091">
    <property type="term" value="F:phosphatidylinositol binding"/>
    <property type="evidence" value="ECO:0007669"/>
    <property type="project" value="InterPro"/>
</dbReference>